<sequence>MSFDPSKIQFKHGYASTVYKAQGASIKDVYVLHNGVSNISSSYVAMTRHIENLSYIAIRKQLKALTA</sequence>
<reference evidence="1 2" key="1">
    <citation type="submission" date="2015-02" db="EMBL/GenBank/DDBJ databases">
        <title>Genome Sequencing of Rickettsiales.</title>
        <authorList>
            <person name="Daugherty S.C."/>
            <person name="Su Q."/>
            <person name="Abolude K."/>
            <person name="Beier-Sexton M."/>
            <person name="Carlyon J.A."/>
            <person name="Carter R."/>
            <person name="Day N.P."/>
            <person name="Dumler S.J."/>
            <person name="Dyachenko V."/>
            <person name="Godinez A."/>
            <person name="Kurtti T.J."/>
            <person name="Lichay M."/>
            <person name="Mullins K.E."/>
            <person name="Ott S."/>
            <person name="Pappas-Brown V."/>
            <person name="Paris D.H."/>
            <person name="Patel P."/>
            <person name="Richards A.L."/>
            <person name="Sadzewicz L."/>
            <person name="Sears K."/>
            <person name="Seidman D."/>
            <person name="Sengamalay N."/>
            <person name="Stenos J."/>
            <person name="Tallon L.J."/>
            <person name="Vincent G."/>
            <person name="Fraser C.M."/>
            <person name="Munderloh U."/>
            <person name="Dunning-Hotopp J.C."/>
        </authorList>
    </citation>
    <scope>NUCLEOTIDE SEQUENCE [LARGE SCALE GENOMIC DNA]</scope>
    <source>
        <strain evidence="1 2">Gilliam</strain>
    </source>
</reference>
<evidence type="ECO:0000313" key="2">
    <source>
        <dbReference type="Proteomes" id="UP000033769"/>
    </source>
</evidence>
<comment type="caution">
    <text evidence="1">The sequence shown here is derived from an EMBL/GenBank/DDBJ whole genome shotgun (WGS) entry which is preliminary data.</text>
</comment>
<proteinExistence type="predicted"/>
<gene>
    <name evidence="1" type="ORF">OTSGILL_2777</name>
</gene>
<dbReference type="AlphaFoldDB" id="A0A0F3M5I2"/>
<dbReference type="EMBL" id="LANO01000066">
    <property type="protein sequence ID" value="KJV50742.1"/>
    <property type="molecule type" value="Genomic_DNA"/>
</dbReference>
<evidence type="ECO:0000313" key="1">
    <source>
        <dbReference type="EMBL" id="KJV50742.1"/>
    </source>
</evidence>
<organism evidence="1 2">
    <name type="scientific">Orientia tsutsugamushi str. Gilliam</name>
    <dbReference type="NCBI Taxonomy" id="1359184"/>
    <lineage>
        <taxon>Bacteria</taxon>
        <taxon>Pseudomonadati</taxon>
        <taxon>Pseudomonadota</taxon>
        <taxon>Alphaproteobacteria</taxon>
        <taxon>Rickettsiales</taxon>
        <taxon>Rickettsiaceae</taxon>
        <taxon>Rickettsieae</taxon>
        <taxon>Orientia</taxon>
    </lineage>
</organism>
<dbReference type="SUPFAM" id="SSF52540">
    <property type="entry name" value="P-loop containing nucleoside triphosphate hydrolases"/>
    <property type="match status" value="1"/>
</dbReference>
<dbReference type="Proteomes" id="UP000033769">
    <property type="component" value="Unassembled WGS sequence"/>
</dbReference>
<dbReference type="Gene3D" id="3.40.50.300">
    <property type="entry name" value="P-loop containing nucleotide triphosphate hydrolases"/>
    <property type="match status" value="1"/>
</dbReference>
<name>A0A0F3M5I2_ORITS</name>
<accession>A0A0F3M5I2</accession>
<dbReference type="InterPro" id="IPR027417">
    <property type="entry name" value="P-loop_NTPase"/>
</dbReference>
<dbReference type="PATRIC" id="fig|1359184.3.peg.2829"/>
<protein>
    <submittedName>
        <fullName evidence="1">Putative conjugative transfer protein TraI</fullName>
    </submittedName>
</protein>